<feature type="binding site" evidence="6">
    <location>
        <position position="9"/>
    </location>
    <ligand>
        <name>5-phospho-alpha-D-ribose 1-diphosphate</name>
        <dbReference type="ChEBI" id="CHEBI:58017"/>
        <note>ligand shared between dimeric partners</note>
    </ligand>
</feature>
<dbReference type="GO" id="GO:0044205">
    <property type="term" value="P:'de novo' UMP biosynthetic process"/>
    <property type="evidence" value="ECO:0007669"/>
    <property type="project" value="UniProtKB-UniRule"/>
</dbReference>
<feature type="binding site" evidence="6">
    <location>
        <position position="15"/>
    </location>
    <ligand>
        <name>5-phospho-alpha-D-ribose 1-diphosphate</name>
        <dbReference type="ChEBI" id="CHEBI:58017"/>
        <note>ligand shared between dimeric partners</note>
    </ligand>
</feature>
<dbReference type="InterPro" id="IPR023031">
    <property type="entry name" value="OPRT"/>
</dbReference>
<evidence type="ECO:0000256" key="6">
    <source>
        <dbReference type="HAMAP-Rule" id="MF_01208"/>
    </source>
</evidence>
<dbReference type="SUPFAM" id="SSF53271">
    <property type="entry name" value="PRTase-like"/>
    <property type="match status" value="1"/>
</dbReference>
<dbReference type="Proteomes" id="UP001157039">
    <property type="component" value="Unassembled WGS sequence"/>
</dbReference>
<keyword evidence="5 6" id="KW-0665">Pyrimidine biosynthesis</keyword>
<dbReference type="InterPro" id="IPR000836">
    <property type="entry name" value="PRTase_dom"/>
</dbReference>
<comment type="caution">
    <text evidence="6">Lacks conserved residue(s) required for the propagation of feature annotation.</text>
</comment>
<evidence type="ECO:0000256" key="4">
    <source>
        <dbReference type="ARBA" id="ARBA00022679"/>
    </source>
</evidence>
<organism evidence="8 9">
    <name type="scientific">Tetragenococcus osmophilus</name>
    <dbReference type="NCBI Taxonomy" id="526944"/>
    <lineage>
        <taxon>Bacteria</taxon>
        <taxon>Bacillati</taxon>
        <taxon>Bacillota</taxon>
        <taxon>Bacilli</taxon>
        <taxon>Lactobacillales</taxon>
        <taxon>Enterococcaceae</taxon>
        <taxon>Tetragenococcus</taxon>
    </lineage>
</organism>
<evidence type="ECO:0000259" key="7">
    <source>
        <dbReference type="Pfam" id="PF00156"/>
    </source>
</evidence>
<dbReference type="InterPro" id="IPR029057">
    <property type="entry name" value="PRTase-like"/>
</dbReference>
<comment type="similarity">
    <text evidence="6">Belongs to the purine/pyrimidine phosphoribosyltransferase family. PyrE subfamily.</text>
</comment>
<gene>
    <name evidence="6" type="primary">pyrE</name>
    <name evidence="8" type="ORF">GCM10025885_07080</name>
</gene>
<dbReference type="AlphaFoldDB" id="A0AA37XKI6"/>
<evidence type="ECO:0000256" key="2">
    <source>
        <dbReference type="ARBA" id="ARBA00011971"/>
    </source>
</evidence>
<dbReference type="EC" id="2.4.2.10" evidence="2 6"/>
<evidence type="ECO:0000313" key="9">
    <source>
        <dbReference type="Proteomes" id="UP001157039"/>
    </source>
</evidence>
<keyword evidence="6" id="KW-0460">Magnesium</keyword>
<dbReference type="GO" id="GO:0004588">
    <property type="term" value="F:orotate phosphoribosyltransferase activity"/>
    <property type="evidence" value="ECO:0007669"/>
    <property type="project" value="UniProtKB-UniRule"/>
</dbReference>
<feature type="domain" description="Phosphoribosyltransferase" evidence="7">
    <location>
        <begin position="2"/>
        <end position="65"/>
    </location>
</feature>
<reference evidence="8 9" key="1">
    <citation type="journal article" date="2014" name="Int. J. Syst. Evol. Microbiol.">
        <title>Complete genome sequence of Corynebacterium casei LMG S-19264T (=DSM 44701T), isolated from a smear-ripened cheese.</title>
        <authorList>
            <consortium name="US DOE Joint Genome Institute (JGI-PGF)"/>
            <person name="Walter F."/>
            <person name="Albersmeier A."/>
            <person name="Kalinowski J."/>
            <person name="Ruckert C."/>
        </authorList>
    </citation>
    <scope>NUCLEOTIDE SEQUENCE [LARGE SCALE GENOMIC DNA]</scope>
    <source>
        <strain evidence="8 9">NBRC 114545</strain>
    </source>
</reference>
<comment type="subunit">
    <text evidence="6">Homodimer.</text>
</comment>
<name>A0AA37XKI6_9ENTE</name>
<comment type="cofactor">
    <cofactor evidence="6">
        <name>Mg(2+)</name>
        <dbReference type="ChEBI" id="CHEBI:18420"/>
    </cofactor>
</comment>
<accession>A0AA37XKI6</accession>
<keyword evidence="3 6" id="KW-0328">Glycosyltransferase</keyword>
<dbReference type="PANTHER" id="PTHR19278:SF9">
    <property type="entry name" value="URIDINE 5'-MONOPHOSPHATE SYNTHASE"/>
    <property type="match status" value="1"/>
</dbReference>
<sequence length="124" mass="13927">MDLPMVYIRSKKKEHGKTNQIEGKLEKGQKIVIIEDLISTGQSVLDACNAAKSQGAQVLGVMAIFTYELESGRANFEKNQVPLVTLTNYSTLIDTALSDKYIDEKELTLLQAWKKDPEHWDLSV</sequence>
<keyword evidence="4 6" id="KW-0808">Transferase</keyword>
<proteinExistence type="inferred from homology"/>
<feature type="binding site" evidence="6">
    <location>
        <position position="13"/>
    </location>
    <ligand>
        <name>5-phospho-alpha-D-ribose 1-diphosphate</name>
        <dbReference type="ChEBI" id="CHEBI:58017"/>
        <note>ligand shared between dimeric partners</note>
    </ligand>
</feature>
<dbReference type="GO" id="GO:0000287">
    <property type="term" value="F:magnesium ion binding"/>
    <property type="evidence" value="ECO:0007669"/>
    <property type="project" value="UniProtKB-UniRule"/>
</dbReference>
<comment type="caution">
    <text evidence="8">The sequence shown here is derived from an EMBL/GenBank/DDBJ whole genome shotgun (WGS) entry which is preliminary data.</text>
</comment>
<comment type="function">
    <text evidence="6">Catalyzes the transfer of a ribosyl phosphate group from 5-phosphoribose 1-diphosphate to orotate, leading to the formation of orotidine monophosphate (OMP).</text>
</comment>
<comment type="pathway">
    <text evidence="1 6">Pyrimidine metabolism; UMP biosynthesis via de novo pathway; UMP from orotate: step 1/2.</text>
</comment>
<dbReference type="HAMAP" id="MF_01208">
    <property type="entry name" value="PyrE"/>
    <property type="match status" value="1"/>
</dbReference>
<dbReference type="GO" id="GO:0019856">
    <property type="term" value="P:pyrimidine nucleobase biosynthetic process"/>
    <property type="evidence" value="ECO:0007669"/>
    <property type="project" value="TreeGrafter"/>
</dbReference>
<dbReference type="EMBL" id="BSUW01000001">
    <property type="protein sequence ID" value="GMA71659.1"/>
    <property type="molecule type" value="Genomic_DNA"/>
</dbReference>
<dbReference type="Gene3D" id="3.40.50.2020">
    <property type="match status" value="1"/>
</dbReference>
<comment type="catalytic activity">
    <reaction evidence="6">
        <text>orotidine 5'-phosphate + diphosphate = orotate + 5-phospho-alpha-D-ribose 1-diphosphate</text>
        <dbReference type="Rhea" id="RHEA:10380"/>
        <dbReference type="ChEBI" id="CHEBI:30839"/>
        <dbReference type="ChEBI" id="CHEBI:33019"/>
        <dbReference type="ChEBI" id="CHEBI:57538"/>
        <dbReference type="ChEBI" id="CHEBI:58017"/>
        <dbReference type="EC" id="2.4.2.10"/>
    </reaction>
</comment>
<evidence type="ECO:0000256" key="3">
    <source>
        <dbReference type="ARBA" id="ARBA00022676"/>
    </source>
</evidence>
<feature type="binding site" description="in other chain" evidence="6">
    <location>
        <begin position="35"/>
        <end position="43"/>
    </location>
    <ligand>
        <name>5-phospho-alpha-D-ribose 1-diphosphate</name>
        <dbReference type="ChEBI" id="CHEBI:58017"/>
        <note>ligand shared between dimeric partners</note>
    </ligand>
</feature>
<dbReference type="CDD" id="cd06223">
    <property type="entry name" value="PRTases_typeI"/>
    <property type="match status" value="1"/>
</dbReference>
<evidence type="ECO:0000256" key="1">
    <source>
        <dbReference type="ARBA" id="ARBA00004889"/>
    </source>
</evidence>
<feature type="binding site" evidence="6">
    <location>
        <position position="39"/>
    </location>
    <ligand>
        <name>orotate</name>
        <dbReference type="ChEBI" id="CHEBI:30839"/>
    </ligand>
</feature>
<evidence type="ECO:0000313" key="8">
    <source>
        <dbReference type="EMBL" id="GMA71659.1"/>
    </source>
</evidence>
<protein>
    <recommendedName>
        <fullName evidence="2 6">Orotate phosphoribosyltransferase</fullName>
        <shortName evidence="6">OPRT</shortName>
        <shortName evidence="6">OPRTase</shortName>
        <ecNumber evidence="2 6">2.4.2.10</ecNumber>
    </recommendedName>
</protein>
<dbReference type="Pfam" id="PF00156">
    <property type="entry name" value="Pribosyltran"/>
    <property type="match status" value="1"/>
</dbReference>
<dbReference type="PANTHER" id="PTHR19278">
    <property type="entry name" value="OROTATE PHOSPHORIBOSYLTRANSFERASE"/>
    <property type="match status" value="1"/>
</dbReference>
<evidence type="ECO:0000256" key="5">
    <source>
        <dbReference type="ARBA" id="ARBA00022975"/>
    </source>
</evidence>